<evidence type="ECO:0000313" key="3">
    <source>
        <dbReference type="Proteomes" id="UP000326950"/>
    </source>
</evidence>
<dbReference type="EMBL" id="ML738629">
    <property type="protein sequence ID" value="KAE8162424.1"/>
    <property type="molecule type" value="Genomic_DNA"/>
</dbReference>
<dbReference type="GO" id="GO:0003824">
    <property type="term" value="F:catalytic activity"/>
    <property type="evidence" value="ECO:0007669"/>
    <property type="project" value="InterPro"/>
</dbReference>
<feature type="region of interest" description="Disordered" evidence="1">
    <location>
        <begin position="222"/>
        <end position="271"/>
    </location>
</feature>
<dbReference type="GO" id="GO:0009116">
    <property type="term" value="P:nucleoside metabolic process"/>
    <property type="evidence" value="ECO:0007669"/>
    <property type="project" value="InterPro"/>
</dbReference>
<dbReference type="PANTHER" id="PTHR46082">
    <property type="entry name" value="ATP/GTP-BINDING PROTEIN-RELATED"/>
    <property type="match status" value="1"/>
</dbReference>
<feature type="region of interest" description="Disordered" evidence="1">
    <location>
        <begin position="287"/>
        <end position="311"/>
    </location>
</feature>
<dbReference type="InterPro" id="IPR053137">
    <property type="entry name" value="NLR-like"/>
</dbReference>
<evidence type="ECO:0008006" key="4">
    <source>
        <dbReference type="Google" id="ProtNLM"/>
    </source>
</evidence>
<dbReference type="Gene3D" id="3.40.50.1580">
    <property type="entry name" value="Nucleoside phosphorylase domain"/>
    <property type="match status" value="1"/>
</dbReference>
<dbReference type="PANTHER" id="PTHR46082:SF11">
    <property type="entry name" value="AAA+ ATPASE DOMAIN-CONTAINING PROTEIN-RELATED"/>
    <property type="match status" value="1"/>
</dbReference>
<dbReference type="OrthoDB" id="1658288at2759"/>
<organism evidence="2 3">
    <name type="scientific">Aspergillus tamarii</name>
    <dbReference type="NCBI Taxonomy" id="41984"/>
    <lineage>
        <taxon>Eukaryota</taxon>
        <taxon>Fungi</taxon>
        <taxon>Dikarya</taxon>
        <taxon>Ascomycota</taxon>
        <taxon>Pezizomycotina</taxon>
        <taxon>Eurotiomycetes</taxon>
        <taxon>Eurotiomycetidae</taxon>
        <taxon>Eurotiales</taxon>
        <taxon>Aspergillaceae</taxon>
        <taxon>Aspergillus</taxon>
        <taxon>Aspergillus subgen. Circumdati</taxon>
    </lineage>
</organism>
<feature type="region of interest" description="Disordered" evidence="1">
    <location>
        <begin position="154"/>
        <end position="181"/>
    </location>
</feature>
<dbReference type="InterPro" id="IPR035994">
    <property type="entry name" value="Nucleoside_phosphorylase_sf"/>
</dbReference>
<evidence type="ECO:0000256" key="1">
    <source>
        <dbReference type="SAM" id="MobiDB-lite"/>
    </source>
</evidence>
<reference evidence="2 3" key="1">
    <citation type="submission" date="2019-04" db="EMBL/GenBank/DDBJ databases">
        <title>Friends and foes A comparative genomics study of 23 Aspergillus species from section Flavi.</title>
        <authorList>
            <consortium name="DOE Joint Genome Institute"/>
            <person name="Kjaerbolling I."/>
            <person name="Vesth T."/>
            <person name="Frisvad J.C."/>
            <person name="Nybo J.L."/>
            <person name="Theobald S."/>
            <person name="Kildgaard S."/>
            <person name="Isbrandt T."/>
            <person name="Kuo A."/>
            <person name="Sato A."/>
            <person name="Lyhne E.K."/>
            <person name="Kogle M.E."/>
            <person name="Wiebenga A."/>
            <person name="Kun R.S."/>
            <person name="Lubbers R.J."/>
            <person name="Makela M.R."/>
            <person name="Barry K."/>
            <person name="Chovatia M."/>
            <person name="Clum A."/>
            <person name="Daum C."/>
            <person name="Haridas S."/>
            <person name="He G."/>
            <person name="LaButti K."/>
            <person name="Lipzen A."/>
            <person name="Mondo S."/>
            <person name="Riley R."/>
            <person name="Salamov A."/>
            <person name="Simmons B.A."/>
            <person name="Magnuson J.K."/>
            <person name="Henrissat B."/>
            <person name="Mortensen U.H."/>
            <person name="Larsen T.O."/>
            <person name="Devries R.P."/>
            <person name="Grigoriev I.V."/>
            <person name="Machida M."/>
            <person name="Baker S.E."/>
            <person name="Andersen M.R."/>
        </authorList>
    </citation>
    <scope>NUCLEOTIDE SEQUENCE [LARGE SCALE GENOMIC DNA]</scope>
    <source>
        <strain evidence="2 3">CBS 117626</strain>
    </source>
</reference>
<dbReference type="Proteomes" id="UP000326950">
    <property type="component" value="Unassembled WGS sequence"/>
</dbReference>
<name>A0A5N6UV19_ASPTM</name>
<proteinExistence type="predicted"/>
<keyword evidence="3" id="KW-1185">Reference proteome</keyword>
<protein>
    <recommendedName>
        <fullName evidence="4">Nucleoside phosphorylase domain-containing protein</fullName>
    </recommendedName>
</protein>
<evidence type="ECO:0000313" key="2">
    <source>
        <dbReference type="EMBL" id="KAE8162424.1"/>
    </source>
</evidence>
<feature type="compositionally biased region" description="Polar residues" evidence="1">
    <location>
        <begin position="289"/>
        <end position="298"/>
    </location>
</feature>
<gene>
    <name evidence="2" type="ORF">BDV40DRAFT_300452</name>
</gene>
<sequence>MPPTRPSQEPHIDAQQLRMAQEDIVCSHLNWEEFDRPSQVFQHIGNISGGQKGALRTHVAGQVMLYLGPSRQQSSPLERFTFDPGTRRSSESKSTFLDSFADMAPYSSGNQSLQHDLMDKSNDMELPSAVMGDLVQYESIGPLELDDIENSRFECDSSPSWKDIATSPPLTPTNDSKPLVRQPHRAILPQSIGTAEPLALFDEDTDELPALFDEDLVLPFPEDSDEEESEALLSQTPPPTSQRNQNAIHPSRPTALDESPPPRPPDDRIDQLPSVETALRGALGLEGSTIASDDSPGTANPPPPANLGSVRQGVPSLAEVTDFDYRSSTRAGHQLDADAAPIDGRETKTNVDETASPITTDLSMDDGQTASWHNYDRSSSKKDAYVLAFAEELFSSIRSYNLDTVVVELMYQALPGFLKMFALSFAHRRQSQVYRDIMAFVHKYKCDIAVALRQKLSESLLAQNPSRNSDAIPLSEIINWWHSTTDEGDDNVLDEVPKDNLSQAMNIESDVDDVTVPTPSATELQYRSDIDSSAENQNREQCEDESAKKLPDILSYISLICDSGAYSDLLANIQKACLLASPQPNTIKGVRDVVLEVLPVKSFISRKGIPETYSMVYTMSWDLPTFVSEQEYDSAAHIAIESCITLTGSANELQALACGEYIVQTWPSIGPSVLVLVKQAARWPRQEHEGVLPDGSIMKTFPCHSYDTYTVIVSGPSYTIAEVGEILAWLGSTFRTSPFSEGVVYRQPLALKSESLSSSPSAFGCHLDYVERKGADSASKNGNCWHDLFRNPVVVEGYPIKRRRATALGVEIPLRMMAELIQTKRVNPFAGNIVLKGFSTMLVPTAYEEDTISWHLLRNKTGDRISYLSGMSIPQVRISIPQLGSSRHVLGWCTDMKLHAGGPDACYDVKGSRLPRPQGTNLLANVSISMGQLLTGHSPFILGRKDTPVHISRNGYIRKLKWISKKYVLLWDEADKRGWLVNGTSALLHLVCATLEQDKRDGFQGVSLFEMSKVQWAKQPYQPRSALEVLLNQSNLQLRVYPEKDGYTRFQDHIESHFDTLEKIIDHQHAIMQEFPSLEISRASLEGWDFNDLISERDPIYPRVSVMNSHGKSWIDFTRSIHVVTLFGRGFRDIIEPVNACPHWATVPKDMSYIAVCQEDLEDVMEAAGDPYSKPVRLTDKVIWHTPDVTPGTCHCPGADGTTHPELAQVILPSSMCQDLSSQYTQSYKEGKGAFIFGYNSTYRWFWGDTGDPSRQAVDVDYPKGERLFKYPSQDSGMGSSLVSTTLGDSESTLDLSIHHSPNAESFVSPKSFFASRDNNLASRKRPCQRSILPRIFSQRYTVGIVCALHIELMAIRALLDSTHQQVSISDDDPNYYALGCMCNHNVVATCLPDGEYGTNPAANVASNMRRSFPNTKFCLLVGIGGGVPSAKHDIRLGDIVVSTPSGANTGIIPYDLKKALNCGTSVLNGYLHPPPQHLRCALSEIKSDPSLSRTPPLQGYLQQIQECIKDYHHPGHENDKLYAPGYIHADTSTACDPCDFQQQIPRTPRASPDPVIHYGTIASGNQVIKDAAQRDKLAKEYDILCFEMEAAGIVNTFPSLVIRGICDYADSHKNKLWQKYAAGTAAAFAKFLLSRVRTPQDSEINY</sequence>
<dbReference type="SUPFAM" id="SSF53167">
    <property type="entry name" value="Purine and uridine phosphorylases"/>
    <property type="match status" value="1"/>
</dbReference>
<accession>A0A5N6UV19</accession>